<dbReference type="InterPro" id="IPR000774">
    <property type="entry name" value="PPIase_FKBP_N"/>
</dbReference>
<dbReference type="InterPro" id="IPR046357">
    <property type="entry name" value="PPIase_dom_sf"/>
</dbReference>
<evidence type="ECO:0000256" key="3">
    <source>
        <dbReference type="ARBA" id="ARBA00023110"/>
    </source>
</evidence>
<keyword evidence="4" id="KW-0413">Isomerase</keyword>
<reference evidence="6" key="1">
    <citation type="submission" date="2018-05" db="EMBL/GenBank/DDBJ databases">
        <authorList>
            <person name="Lanie J.A."/>
            <person name="Ng W.-L."/>
            <person name="Kazmierczak K.M."/>
            <person name="Andrzejewski T.M."/>
            <person name="Davidsen T.M."/>
            <person name="Wayne K.J."/>
            <person name="Tettelin H."/>
            <person name="Glass J.I."/>
            <person name="Rusch D."/>
            <person name="Podicherti R."/>
            <person name="Tsui H.-C.T."/>
            <person name="Winkler M.E."/>
        </authorList>
    </citation>
    <scope>NUCLEOTIDE SEQUENCE</scope>
</reference>
<proteinExistence type="predicted"/>
<gene>
    <name evidence="6" type="ORF">METZ01_LOCUS130464</name>
</gene>
<dbReference type="Pfam" id="PF01346">
    <property type="entry name" value="FKBP_N"/>
    <property type="match status" value="1"/>
</dbReference>
<dbReference type="InterPro" id="IPR001179">
    <property type="entry name" value="PPIase_FKBP_dom"/>
</dbReference>
<name>A0A381YKV9_9ZZZZ</name>
<dbReference type="PANTHER" id="PTHR43811:SF19">
    <property type="entry name" value="39 KDA FK506-BINDING NUCLEAR PROTEIN"/>
    <property type="match status" value="1"/>
</dbReference>
<feature type="non-terminal residue" evidence="6">
    <location>
        <position position="211"/>
    </location>
</feature>
<dbReference type="Pfam" id="PF00254">
    <property type="entry name" value="FKBP_C"/>
    <property type="match status" value="1"/>
</dbReference>
<evidence type="ECO:0000313" key="6">
    <source>
        <dbReference type="EMBL" id="SVA77610.1"/>
    </source>
</evidence>
<protein>
    <recommendedName>
        <fullName evidence="2">peptidylprolyl isomerase</fullName>
        <ecNumber evidence="2">5.2.1.8</ecNumber>
    </recommendedName>
</protein>
<comment type="catalytic activity">
    <reaction evidence="1">
        <text>[protein]-peptidylproline (omega=180) = [protein]-peptidylproline (omega=0)</text>
        <dbReference type="Rhea" id="RHEA:16237"/>
        <dbReference type="Rhea" id="RHEA-COMP:10747"/>
        <dbReference type="Rhea" id="RHEA-COMP:10748"/>
        <dbReference type="ChEBI" id="CHEBI:83833"/>
        <dbReference type="ChEBI" id="CHEBI:83834"/>
        <dbReference type="EC" id="5.2.1.8"/>
    </reaction>
</comment>
<keyword evidence="3" id="KW-0697">Rotamase</keyword>
<feature type="domain" description="PPIase FKBP-type" evidence="5">
    <location>
        <begin position="143"/>
        <end position="211"/>
    </location>
</feature>
<dbReference type="GO" id="GO:0006457">
    <property type="term" value="P:protein folding"/>
    <property type="evidence" value="ECO:0007669"/>
    <property type="project" value="InterPro"/>
</dbReference>
<dbReference type="GO" id="GO:0003755">
    <property type="term" value="F:peptidyl-prolyl cis-trans isomerase activity"/>
    <property type="evidence" value="ECO:0007669"/>
    <property type="project" value="UniProtKB-KW"/>
</dbReference>
<evidence type="ECO:0000259" key="5">
    <source>
        <dbReference type="PROSITE" id="PS50059"/>
    </source>
</evidence>
<dbReference type="InterPro" id="IPR036944">
    <property type="entry name" value="PPIase_FKBP_N_sf"/>
</dbReference>
<evidence type="ECO:0000256" key="2">
    <source>
        <dbReference type="ARBA" id="ARBA00013194"/>
    </source>
</evidence>
<evidence type="ECO:0000256" key="1">
    <source>
        <dbReference type="ARBA" id="ARBA00000971"/>
    </source>
</evidence>
<dbReference type="Gene3D" id="1.10.287.460">
    <property type="entry name" value="Peptidyl-prolyl cis-trans isomerase, FKBP-type, N-terminal domain"/>
    <property type="match status" value="1"/>
</dbReference>
<sequence length="211" mass="22658">MKCWIMPVCWLIALSPSAAADEQSLIRTDQQMVSYTLGYQIGGQLAAQIREGRLDLDPEAFAQAIADVLSGRPPAMTSAQMEAALEMLQHQQNSRRNTAAETGQSRGEAFQVEYSQRQGVVATASGLQYRVIETGEGRSPGPADTVVVHYVGQLIDGTEFDSSRGRGTPATFSLGGIIPGWQEALQLMREGDIWEVVIPSELAYGAQGAGA</sequence>
<evidence type="ECO:0000256" key="4">
    <source>
        <dbReference type="ARBA" id="ARBA00023235"/>
    </source>
</evidence>
<dbReference type="PROSITE" id="PS50059">
    <property type="entry name" value="FKBP_PPIASE"/>
    <property type="match status" value="1"/>
</dbReference>
<dbReference type="AlphaFoldDB" id="A0A381YKV9"/>
<organism evidence="6">
    <name type="scientific">marine metagenome</name>
    <dbReference type="NCBI Taxonomy" id="408172"/>
    <lineage>
        <taxon>unclassified sequences</taxon>
        <taxon>metagenomes</taxon>
        <taxon>ecological metagenomes</taxon>
    </lineage>
</organism>
<accession>A0A381YKV9</accession>
<dbReference type="Gene3D" id="3.10.50.40">
    <property type="match status" value="1"/>
</dbReference>
<dbReference type="PANTHER" id="PTHR43811">
    <property type="entry name" value="FKBP-TYPE PEPTIDYL-PROLYL CIS-TRANS ISOMERASE FKPA"/>
    <property type="match status" value="1"/>
</dbReference>
<dbReference type="EMBL" id="UINC01018470">
    <property type="protein sequence ID" value="SVA77610.1"/>
    <property type="molecule type" value="Genomic_DNA"/>
</dbReference>
<dbReference type="EC" id="5.2.1.8" evidence="2"/>
<dbReference type="SUPFAM" id="SSF54534">
    <property type="entry name" value="FKBP-like"/>
    <property type="match status" value="1"/>
</dbReference>